<protein>
    <recommendedName>
        <fullName evidence="4">Yip1 domain-containing protein</fullName>
    </recommendedName>
</protein>
<feature type="transmembrane region" description="Helical" evidence="1">
    <location>
        <begin position="118"/>
        <end position="142"/>
    </location>
</feature>
<sequence>MFQYSLKKLKFVLVGIFLNFLIFIMSIAQELNSIANQHIEVDPIIIHTMIIFIGVLNLLSLLIGLILVSLLAYFIGKILDSDTGKLKFFFIVSTTVFVTSLINLPLSIMNFLSTSNEIYLPTHNIILILFNPFLILGIYVLYNLLLETKLTKKAILTYCITYYLFQLSANFFSRWILGLQ</sequence>
<feature type="transmembrane region" description="Helical" evidence="1">
    <location>
        <begin position="49"/>
        <end position="76"/>
    </location>
</feature>
<accession>A0A9Q4B4Q4</accession>
<organism evidence="2 3">
    <name type="scientific">Salipaludibacillus agaradhaerens</name>
    <name type="common">Bacillus agaradhaerens</name>
    <dbReference type="NCBI Taxonomy" id="76935"/>
    <lineage>
        <taxon>Bacteria</taxon>
        <taxon>Bacillati</taxon>
        <taxon>Bacillota</taxon>
        <taxon>Bacilli</taxon>
        <taxon>Bacillales</taxon>
        <taxon>Bacillaceae</taxon>
    </lineage>
</organism>
<dbReference type="AlphaFoldDB" id="A0A9Q4B4Q4"/>
<feature type="transmembrane region" description="Helical" evidence="1">
    <location>
        <begin position="12"/>
        <end position="29"/>
    </location>
</feature>
<dbReference type="EMBL" id="JABXYM010000001">
    <property type="protein sequence ID" value="MCR6098289.1"/>
    <property type="molecule type" value="Genomic_DNA"/>
</dbReference>
<keyword evidence="1" id="KW-1133">Transmembrane helix</keyword>
<dbReference type="Proteomes" id="UP001057753">
    <property type="component" value="Unassembled WGS sequence"/>
</dbReference>
<feature type="transmembrane region" description="Helical" evidence="1">
    <location>
        <begin position="154"/>
        <end position="177"/>
    </location>
</feature>
<dbReference type="RefSeq" id="WP_257822645.1">
    <property type="nucleotide sequence ID" value="NZ_JABXYM010000001.1"/>
</dbReference>
<reference evidence="2" key="1">
    <citation type="submission" date="2020-06" db="EMBL/GenBank/DDBJ databases">
        <title>Insight into the genomes of haloalkaliphilic bacilli from Kenyan soda lakes.</title>
        <authorList>
            <person name="Mwirichia R."/>
            <person name="Villamizar G.C."/>
            <person name="Poehlein A."/>
            <person name="Mugweru J."/>
            <person name="Kipnyargis A."/>
            <person name="Kiplimo D."/>
            <person name="Orwa P."/>
            <person name="Daniel R."/>
        </authorList>
    </citation>
    <scope>NUCLEOTIDE SEQUENCE</scope>
    <source>
        <strain evidence="2">B1096_S55</strain>
    </source>
</reference>
<evidence type="ECO:0000256" key="1">
    <source>
        <dbReference type="SAM" id="Phobius"/>
    </source>
</evidence>
<evidence type="ECO:0000313" key="3">
    <source>
        <dbReference type="Proteomes" id="UP001057753"/>
    </source>
</evidence>
<feature type="transmembrane region" description="Helical" evidence="1">
    <location>
        <begin position="88"/>
        <end position="112"/>
    </location>
</feature>
<keyword evidence="3" id="KW-1185">Reference proteome</keyword>
<evidence type="ECO:0000313" key="2">
    <source>
        <dbReference type="EMBL" id="MCR6098289.1"/>
    </source>
</evidence>
<evidence type="ECO:0008006" key="4">
    <source>
        <dbReference type="Google" id="ProtNLM"/>
    </source>
</evidence>
<comment type="caution">
    <text evidence="2">The sequence shown here is derived from an EMBL/GenBank/DDBJ whole genome shotgun (WGS) entry which is preliminary data.</text>
</comment>
<keyword evidence="1" id="KW-0472">Membrane</keyword>
<name>A0A9Q4B4Q4_SALAG</name>
<gene>
    <name evidence="2" type="ORF">HXA33_17275</name>
</gene>
<keyword evidence="1" id="KW-0812">Transmembrane</keyword>
<proteinExistence type="predicted"/>